<organism evidence="1">
    <name type="scientific">uncultured Desulfovibrio sp</name>
    <dbReference type="NCBI Taxonomy" id="167968"/>
    <lineage>
        <taxon>Bacteria</taxon>
        <taxon>Pseudomonadati</taxon>
        <taxon>Thermodesulfobacteriota</taxon>
        <taxon>Desulfovibrionia</taxon>
        <taxon>Desulfovibrionales</taxon>
        <taxon>Desulfovibrionaceae</taxon>
        <taxon>Desulfovibrio</taxon>
        <taxon>environmental samples</taxon>
    </lineage>
</organism>
<accession>A0A212L7T5</accession>
<name>A0A212L7T5_9BACT</name>
<gene>
    <name evidence="1" type="ORF">KL86DES1_21269</name>
</gene>
<proteinExistence type="predicted"/>
<dbReference type="EMBL" id="FMJC01000002">
    <property type="protein sequence ID" value="SCM73389.1"/>
    <property type="molecule type" value="Genomic_DNA"/>
</dbReference>
<protein>
    <submittedName>
        <fullName evidence="1">Uncharacterized protein</fullName>
    </submittedName>
</protein>
<sequence length="71" mass="7655">MVKPQAWSTGSAALLRVPFAALKTQSIATCYDIFSTALPWFAAAHLLTDMPPALTLAPCLLSLPTWRLLLA</sequence>
<evidence type="ECO:0000313" key="1">
    <source>
        <dbReference type="EMBL" id="SCM73389.1"/>
    </source>
</evidence>
<dbReference type="AlphaFoldDB" id="A0A212L7T5"/>
<reference evidence="1" key="1">
    <citation type="submission" date="2016-08" db="EMBL/GenBank/DDBJ databases">
        <authorList>
            <person name="Seilhamer J.J."/>
        </authorList>
    </citation>
    <scope>NUCLEOTIDE SEQUENCE</scope>
    <source>
        <strain evidence="1">86-1</strain>
    </source>
</reference>